<evidence type="ECO:0000313" key="4">
    <source>
        <dbReference type="Proteomes" id="UP001152797"/>
    </source>
</evidence>
<evidence type="ECO:0000256" key="1">
    <source>
        <dbReference type="SAM" id="SignalP"/>
    </source>
</evidence>
<keyword evidence="4" id="KW-1185">Reference proteome</keyword>
<protein>
    <recommendedName>
        <fullName evidence="5">Secreted protein</fullName>
    </recommendedName>
</protein>
<keyword evidence="1" id="KW-0732">Signal</keyword>
<evidence type="ECO:0000313" key="3">
    <source>
        <dbReference type="EMBL" id="CAL1148809.1"/>
    </source>
</evidence>
<name>A0A9P1FZJ7_9DINO</name>
<gene>
    <name evidence="2" type="ORF">C1SCF055_LOCUS22000</name>
</gene>
<dbReference type="EMBL" id="CAMXCT020002076">
    <property type="protein sequence ID" value="CAL1148809.1"/>
    <property type="molecule type" value="Genomic_DNA"/>
</dbReference>
<evidence type="ECO:0008006" key="5">
    <source>
        <dbReference type="Google" id="ProtNLM"/>
    </source>
</evidence>
<feature type="signal peptide" evidence="1">
    <location>
        <begin position="1"/>
        <end position="21"/>
    </location>
</feature>
<dbReference type="AlphaFoldDB" id="A0A9P1FZJ7"/>
<feature type="chain" id="PRO_5043272359" description="Secreted protein" evidence="1">
    <location>
        <begin position="22"/>
        <end position="150"/>
    </location>
</feature>
<accession>A0A9P1FZJ7</accession>
<dbReference type="EMBL" id="CAMXCT010002076">
    <property type="protein sequence ID" value="CAI3995434.1"/>
    <property type="molecule type" value="Genomic_DNA"/>
</dbReference>
<reference evidence="3" key="2">
    <citation type="submission" date="2024-04" db="EMBL/GenBank/DDBJ databases">
        <authorList>
            <person name="Chen Y."/>
            <person name="Shah S."/>
            <person name="Dougan E. K."/>
            <person name="Thang M."/>
            <person name="Chan C."/>
        </authorList>
    </citation>
    <scope>NUCLEOTIDE SEQUENCE [LARGE SCALE GENOMIC DNA]</scope>
</reference>
<comment type="caution">
    <text evidence="2">The sequence shown here is derived from an EMBL/GenBank/DDBJ whole genome shotgun (WGS) entry which is preliminary data.</text>
</comment>
<proteinExistence type="predicted"/>
<dbReference type="EMBL" id="CAMXCT030002076">
    <property type="protein sequence ID" value="CAL4782746.1"/>
    <property type="molecule type" value="Genomic_DNA"/>
</dbReference>
<reference evidence="2" key="1">
    <citation type="submission" date="2022-10" db="EMBL/GenBank/DDBJ databases">
        <authorList>
            <person name="Chen Y."/>
            <person name="Dougan E. K."/>
            <person name="Chan C."/>
            <person name="Rhodes N."/>
            <person name="Thang M."/>
        </authorList>
    </citation>
    <scope>NUCLEOTIDE SEQUENCE</scope>
</reference>
<organism evidence="2">
    <name type="scientific">Cladocopium goreaui</name>
    <dbReference type="NCBI Taxonomy" id="2562237"/>
    <lineage>
        <taxon>Eukaryota</taxon>
        <taxon>Sar</taxon>
        <taxon>Alveolata</taxon>
        <taxon>Dinophyceae</taxon>
        <taxon>Suessiales</taxon>
        <taxon>Symbiodiniaceae</taxon>
        <taxon>Cladocopium</taxon>
    </lineage>
</organism>
<evidence type="ECO:0000313" key="2">
    <source>
        <dbReference type="EMBL" id="CAI3995434.1"/>
    </source>
</evidence>
<sequence>MWYQIVSKVVTSLFLPVAAVAVAGGRLRRPCKLQHGISLNQTSVEPVEPVAPSISFGVKSVSRLYTVSKRGCEQSPATTPTNAVLAPKFLLLPVKAFNAFAETLGTRKIGPGAIRILAYLHDNLYVMCHFSTVSAFASQDVAKSAFGFRQ</sequence>
<dbReference type="Proteomes" id="UP001152797">
    <property type="component" value="Unassembled WGS sequence"/>
</dbReference>